<dbReference type="InterPro" id="IPR014044">
    <property type="entry name" value="CAP_dom"/>
</dbReference>
<sequence>MKTLILYAAIVVLVRAEIYTEPHQAIWIDRHNYFRTTGLPWSASNMLQMKWDAELATKADATAVTCSATTGKGLNVFQSSSTDVSTAIDEAIQQWVVDTAMTTIKSMPQPSSTGLDVGVGYYNSYSQVVWAETTNVGCASATCSGGQMVVCAYSPAGNNENSPWYKHASQASECPTGTMASHALCIKEGDDPNSHLPAIPPGRLTYEIYPAFVADIHALLINSSRDFANGELILTSKPMSSSATSSISKNIPATTPEVKSGNSIVPSKTTETTTSPSLTKDEDEVPGKVRASFDEPSANSPEIQEVSTAEAATSKSKESHEVAHELTISGIIGMHAIGVLAVAGILLLVRCQETVEESED</sequence>
<feature type="signal peptide" evidence="3">
    <location>
        <begin position="1"/>
        <end position="16"/>
    </location>
</feature>
<evidence type="ECO:0000259" key="4">
    <source>
        <dbReference type="SMART" id="SM00198"/>
    </source>
</evidence>
<name>A0A0P1ADK1_PLAHL</name>
<dbReference type="SMART" id="SM00198">
    <property type="entry name" value="SCP"/>
    <property type="match status" value="1"/>
</dbReference>
<evidence type="ECO:0000313" key="6">
    <source>
        <dbReference type="Proteomes" id="UP000054928"/>
    </source>
</evidence>
<feature type="compositionally biased region" description="Low complexity" evidence="1">
    <location>
        <begin position="238"/>
        <end position="248"/>
    </location>
</feature>
<dbReference type="Pfam" id="PF00188">
    <property type="entry name" value="CAP"/>
    <property type="match status" value="1"/>
</dbReference>
<dbReference type="InterPro" id="IPR035940">
    <property type="entry name" value="CAP_sf"/>
</dbReference>
<proteinExistence type="predicted"/>
<organism evidence="5 6">
    <name type="scientific">Plasmopara halstedii</name>
    <name type="common">Downy mildew of sunflower</name>
    <dbReference type="NCBI Taxonomy" id="4781"/>
    <lineage>
        <taxon>Eukaryota</taxon>
        <taxon>Sar</taxon>
        <taxon>Stramenopiles</taxon>
        <taxon>Oomycota</taxon>
        <taxon>Peronosporomycetes</taxon>
        <taxon>Peronosporales</taxon>
        <taxon>Peronosporaceae</taxon>
        <taxon>Plasmopara</taxon>
    </lineage>
</organism>
<keyword evidence="3" id="KW-0732">Signal</keyword>
<dbReference type="RefSeq" id="XP_024574802.1">
    <property type="nucleotide sequence ID" value="XM_024723868.1"/>
</dbReference>
<dbReference type="OrthoDB" id="337038at2759"/>
<evidence type="ECO:0000256" key="3">
    <source>
        <dbReference type="SAM" id="SignalP"/>
    </source>
</evidence>
<evidence type="ECO:0000313" key="5">
    <source>
        <dbReference type="EMBL" id="CEG38433.1"/>
    </source>
</evidence>
<dbReference type="STRING" id="4781.A0A0P1ADK1"/>
<feature type="chain" id="PRO_5006058586" evidence="3">
    <location>
        <begin position="17"/>
        <end position="360"/>
    </location>
</feature>
<dbReference type="CDD" id="cd05380">
    <property type="entry name" value="CAP_euk"/>
    <property type="match status" value="1"/>
</dbReference>
<dbReference type="PANTHER" id="PTHR10334">
    <property type="entry name" value="CYSTEINE-RICH SECRETORY PROTEIN-RELATED"/>
    <property type="match status" value="1"/>
</dbReference>
<dbReference type="Proteomes" id="UP000054928">
    <property type="component" value="Unassembled WGS sequence"/>
</dbReference>
<keyword evidence="2" id="KW-0812">Transmembrane</keyword>
<dbReference type="SUPFAM" id="SSF55797">
    <property type="entry name" value="PR-1-like"/>
    <property type="match status" value="1"/>
</dbReference>
<feature type="compositionally biased region" description="Low complexity" evidence="1">
    <location>
        <begin position="266"/>
        <end position="278"/>
    </location>
</feature>
<evidence type="ECO:0000256" key="1">
    <source>
        <dbReference type="SAM" id="MobiDB-lite"/>
    </source>
</evidence>
<dbReference type="FunFam" id="3.40.33.10:FF:000053">
    <property type="entry name" value="Uncharacterized protein"/>
    <property type="match status" value="1"/>
</dbReference>
<keyword evidence="6" id="KW-1185">Reference proteome</keyword>
<evidence type="ECO:0000256" key="2">
    <source>
        <dbReference type="SAM" id="Phobius"/>
    </source>
</evidence>
<reference evidence="6" key="1">
    <citation type="submission" date="2014-09" db="EMBL/GenBank/DDBJ databases">
        <authorList>
            <person name="Sharma Rahul"/>
            <person name="Thines Marco"/>
        </authorList>
    </citation>
    <scope>NUCLEOTIDE SEQUENCE [LARGE SCALE GENOMIC DNA]</scope>
</reference>
<dbReference type="PRINTS" id="PR00837">
    <property type="entry name" value="V5TPXLIKE"/>
</dbReference>
<keyword evidence="2" id="KW-0472">Membrane</keyword>
<dbReference type="Gene3D" id="3.40.33.10">
    <property type="entry name" value="CAP"/>
    <property type="match status" value="1"/>
</dbReference>
<dbReference type="EMBL" id="CCYD01000322">
    <property type="protein sequence ID" value="CEG38433.1"/>
    <property type="molecule type" value="Genomic_DNA"/>
</dbReference>
<feature type="domain" description="SCP" evidence="4">
    <location>
        <begin position="22"/>
        <end position="161"/>
    </location>
</feature>
<dbReference type="GeneID" id="36403565"/>
<keyword evidence="2" id="KW-1133">Transmembrane helix</keyword>
<dbReference type="AlphaFoldDB" id="A0A0P1ADK1"/>
<accession>A0A0P1ADK1</accession>
<dbReference type="InterPro" id="IPR001283">
    <property type="entry name" value="CRISP-related"/>
</dbReference>
<protein>
    <submittedName>
        <fullName evidence="5">Defense-related protein containing SCP domain</fullName>
    </submittedName>
</protein>
<feature type="transmembrane region" description="Helical" evidence="2">
    <location>
        <begin position="326"/>
        <end position="349"/>
    </location>
</feature>
<feature type="region of interest" description="Disordered" evidence="1">
    <location>
        <begin position="238"/>
        <end position="305"/>
    </location>
</feature>